<dbReference type="AlphaFoldDB" id="A0A1S6HMP7"/>
<dbReference type="OrthoDB" id="5918373at2"/>
<reference evidence="1 2" key="1">
    <citation type="submission" date="2016-03" db="EMBL/GenBank/DDBJ databases">
        <title>Complete genome sequence of Shewanella psychrophila WP2, a deep sea bacterium isolated from west Pacific sediment.</title>
        <authorList>
            <person name="Xu G."/>
            <person name="Jian H."/>
        </authorList>
    </citation>
    <scope>NUCLEOTIDE SEQUENCE [LARGE SCALE GENOMIC DNA]</scope>
    <source>
        <strain evidence="1 2">WP2</strain>
    </source>
</reference>
<evidence type="ECO:0000313" key="2">
    <source>
        <dbReference type="Proteomes" id="UP000189545"/>
    </source>
</evidence>
<dbReference type="STRING" id="225848.Sps_01614"/>
<dbReference type="Proteomes" id="UP000189545">
    <property type="component" value="Chromosome"/>
</dbReference>
<dbReference type="EMBL" id="CP014782">
    <property type="protein sequence ID" value="AQS36779.1"/>
    <property type="molecule type" value="Genomic_DNA"/>
</dbReference>
<accession>A0A1S6HMP7</accession>
<keyword evidence="2" id="KW-1185">Reference proteome</keyword>
<proteinExistence type="predicted"/>
<name>A0A1S6HMP7_9GAMM</name>
<gene>
    <name evidence="1" type="ORF">Sps_01614</name>
</gene>
<dbReference type="RefSeq" id="WP_077752036.1">
    <property type="nucleotide sequence ID" value="NZ_CP014782.1"/>
</dbReference>
<evidence type="ECO:0000313" key="1">
    <source>
        <dbReference type="EMBL" id="AQS36779.1"/>
    </source>
</evidence>
<dbReference type="KEGG" id="spsw:Sps_01614"/>
<protein>
    <submittedName>
        <fullName evidence="1">Uncharacterized protein</fullName>
    </submittedName>
</protein>
<sequence>MDTWRQLIFEANRAFQAGDWQDAEHQYLVAVARINHLYSHLYSQYANDEQIMMAWLASYHNLSELYGRQGKADAQLTHIMVPYHQLRNRLITQADNEPIYAAILHGLQLSCKELYLFQKGQLQGSKCVDMNALAPVIH</sequence>
<organism evidence="1 2">
    <name type="scientific">Shewanella psychrophila</name>
    <dbReference type="NCBI Taxonomy" id="225848"/>
    <lineage>
        <taxon>Bacteria</taxon>
        <taxon>Pseudomonadati</taxon>
        <taxon>Pseudomonadota</taxon>
        <taxon>Gammaproteobacteria</taxon>
        <taxon>Alteromonadales</taxon>
        <taxon>Shewanellaceae</taxon>
        <taxon>Shewanella</taxon>
    </lineage>
</organism>